<dbReference type="AlphaFoldDB" id="A0A3P7ERC1"/>
<feature type="region of interest" description="Disordered" evidence="1">
    <location>
        <begin position="121"/>
        <end position="183"/>
    </location>
</feature>
<dbReference type="EMBL" id="UYWX01002283">
    <property type="protein sequence ID" value="VDM22436.1"/>
    <property type="molecule type" value="Genomic_DNA"/>
</dbReference>
<protein>
    <submittedName>
        <fullName evidence="3">Uncharacterized protein</fullName>
    </submittedName>
</protein>
<accession>A0A3P7ERC1</accession>
<proteinExistence type="predicted"/>
<evidence type="ECO:0000256" key="1">
    <source>
        <dbReference type="SAM" id="MobiDB-lite"/>
    </source>
</evidence>
<sequence>MFFLLLLLLPSQDLVAEVLDEYEKRQSKLFYSPNDGMMESEMEMVEEAGRLSFYESENFEDSEDFGATNGLVFPPALNDEGLSRMRSKRRAPLPPPLPPKGEALKAVASVAAARQSCATAPGPITNTTSSASSQQPTHDFGISSVNTDDNDANRLSEGNGEYQTKGTGTGVPPPRPPPPKFDTACGLLTDFEKCGLRHAERQYQMEHGIGLPPTPKVH</sequence>
<organism evidence="3 4">
    <name type="scientific">Hydatigena taeniaeformis</name>
    <name type="common">Feline tapeworm</name>
    <name type="synonym">Taenia taeniaeformis</name>
    <dbReference type="NCBI Taxonomy" id="6205"/>
    <lineage>
        <taxon>Eukaryota</taxon>
        <taxon>Metazoa</taxon>
        <taxon>Spiralia</taxon>
        <taxon>Lophotrochozoa</taxon>
        <taxon>Platyhelminthes</taxon>
        <taxon>Cestoda</taxon>
        <taxon>Eucestoda</taxon>
        <taxon>Cyclophyllidea</taxon>
        <taxon>Taeniidae</taxon>
        <taxon>Hydatigera</taxon>
    </lineage>
</organism>
<feature type="chain" id="PRO_5018004045" evidence="2">
    <location>
        <begin position="17"/>
        <end position="218"/>
    </location>
</feature>
<evidence type="ECO:0000313" key="4">
    <source>
        <dbReference type="Proteomes" id="UP000274429"/>
    </source>
</evidence>
<keyword evidence="2" id="KW-0732">Signal</keyword>
<reference evidence="3 4" key="1">
    <citation type="submission" date="2018-11" db="EMBL/GenBank/DDBJ databases">
        <authorList>
            <consortium name="Pathogen Informatics"/>
        </authorList>
    </citation>
    <scope>NUCLEOTIDE SEQUENCE [LARGE SCALE GENOMIC DNA]</scope>
</reference>
<evidence type="ECO:0000313" key="3">
    <source>
        <dbReference type="EMBL" id="VDM22436.1"/>
    </source>
</evidence>
<keyword evidence="4" id="KW-1185">Reference proteome</keyword>
<name>A0A3P7ERC1_HYDTA</name>
<feature type="compositionally biased region" description="Pro residues" evidence="1">
    <location>
        <begin position="171"/>
        <end position="180"/>
    </location>
</feature>
<gene>
    <name evidence="3" type="ORF">TTAC_LOCUS3345</name>
</gene>
<feature type="compositionally biased region" description="Polar residues" evidence="1">
    <location>
        <begin position="124"/>
        <end position="147"/>
    </location>
</feature>
<dbReference type="Proteomes" id="UP000274429">
    <property type="component" value="Unassembled WGS sequence"/>
</dbReference>
<evidence type="ECO:0000256" key="2">
    <source>
        <dbReference type="SAM" id="SignalP"/>
    </source>
</evidence>
<feature type="signal peptide" evidence="2">
    <location>
        <begin position="1"/>
        <end position="16"/>
    </location>
</feature>